<dbReference type="EMBL" id="JARKIK010000024">
    <property type="protein sequence ID" value="KAK8743460.1"/>
    <property type="molecule type" value="Genomic_DNA"/>
</dbReference>
<dbReference type="AlphaFoldDB" id="A0AAW0XG39"/>
<evidence type="ECO:0000313" key="7">
    <source>
        <dbReference type="Proteomes" id="UP001445076"/>
    </source>
</evidence>
<dbReference type="InterPro" id="IPR001841">
    <property type="entry name" value="Znf_RING"/>
</dbReference>
<sequence>MVSDSCCTLLISHNCSTLMDNRPEKCKACDENYDKVQRRPRSLTCGHTFCSQCIEKSIKKIITCPICKAEHRATALTQFPINYEIEALIKNFKGAQLTSAEALLAKSRQDRTRGISKKLWSSVEEDKSSISNLITKCEEALSQLGKYQGQVRDWKTQHHQLQDRLYDLLEQNKAVIELLEQEDASVVNMATEVEAAKKQLQTRLECLDTVNTAKEVTITISEDDQYNVEAEGWIQKCQEVFPDVNTVCTSVKVHETISNALDMMTTEVDATDASVLLENSGSTIMEKVERITRVISLKKLT</sequence>
<dbReference type="Pfam" id="PF13445">
    <property type="entry name" value="zf-RING_UBOX"/>
    <property type="match status" value="1"/>
</dbReference>
<dbReference type="InterPro" id="IPR027370">
    <property type="entry name" value="Znf-RING_euk"/>
</dbReference>
<protein>
    <recommendedName>
        <fullName evidence="5">RING-type domain-containing protein</fullName>
    </recommendedName>
</protein>
<reference evidence="6 7" key="1">
    <citation type="journal article" date="2024" name="BMC Genomics">
        <title>Genome assembly of redclaw crayfish (Cherax quadricarinatus) provides insights into its immune adaptation and hypoxia tolerance.</title>
        <authorList>
            <person name="Liu Z."/>
            <person name="Zheng J."/>
            <person name="Li H."/>
            <person name="Fang K."/>
            <person name="Wang S."/>
            <person name="He J."/>
            <person name="Zhou D."/>
            <person name="Weng S."/>
            <person name="Chi M."/>
            <person name="Gu Z."/>
            <person name="He J."/>
            <person name="Li F."/>
            <person name="Wang M."/>
        </authorList>
    </citation>
    <scope>NUCLEOTIDE SEQUENCE [LARGE SCALE GENOMIC DNA]</scope>
    <source>
        <strain evidence="6">ZL_2023a</strain>
    </source>
</reference>
<dbReference type="GO" id="GO:0008270">
    <property type="term" value="F:zinc ion binding"/>
    <property type="evidence" value="ECO:0007669"/>
    <property type="project" value="UniProtKB-KW"/>
</dbReference>
<keyword evidence="3" id="KW-0862">Zinc</keyword>
<dbReference type="PANTHER" id="PTHR22791:SF6">
    <property type="entry name" value="RING-TYPE DOMAIN-CONTAINING PROTEIN"/>
    <property type="match status" value="1"/>
</dbReference>
<dbReference type="GO" id="GO:0061630">
    <property type="term" value="F:ubiquitin protein ligase activity"/>
    <property type="evidence" value="ECO:0007669"/>
    <property type="project" value="TreeGrafter"/>
</dbReference>
<proteinExistence type="predicted"/>
<feature type="non-terminal residue" evidence="6">
    <location>
        <position position="301"/>
    </location>
</feature>
<dbReference type="InterPro" id="IPR051435">
    <property type="entry name" value="RING_finger_E3_ubiq-ligases"/>
</dbReference>
<dbReference type="PROSITE" id="PS50089">
    <property type="entry name" value="ZF_RING_2"/>
    <property type="match status" value="1"/>
</dbReference>
<dbReference type="Proteomes" id="UP001445076">
    <property type="component" value="Unassembled WGS sequence"/>
</dbReference>
<keyword evidence="1" id="KW-0479">Metal-binding</keyword>
<dbReference type="SUPFAM" id="SSF57850">
    <property type="entry name" value="RING/U-box"/>
    <property type="match status" value="1"/>
</dbReference>
<evidence type="ECO:0000256" key="1">
    <source>
        <dbReference type="ARBA" id="ARBA00022723"/>
    </source>
</evidence>
<dbReference type="PANTHER" id="PTHR22791">
    <property type="entry name" value="RING-TYPE DOMAIN-CONTAINING PROTEIN"/>
    <property type="match status" value="1"/>
</dbReference>
<evidence type="ECO:0000256" key="2">
    <source>
        <dbReference type="ARBA" id="ARBA00022771"/>
    </source>
</evidence>
<keyword evidence="2 4" id="KW-0863">Zinc-finger</keyword>
<dbReference type="SMART" id="SM00184">
    <property type="entry name" value="RING"/>
    <property type="match status" value="1"/>
</dbReference>
<dbReference type="Gene3D" id="6.10.250.2560">
    <property type="match status" value="1"/>
</dbReference>
<dbReference type="Gene3D" id="3.30.40.10">
    <property type="entry name" value="Zinc/RING finger domain, C3HC4 (zinc finger)"/>
    <property type="match status" value="1"/>
</dbReference>
<feature type="domain" description="RING-type" evidence="5">
    <location>
        <begin position="26"/>
        <end position="68"/>
    </location>
</feature>
<gene>
    <name evidence="6" type="ORF">OTU49_001091</name>
</gene>
<accession>A0AAW0XG39</accession>
<evidence type="ECO:0000313" key="6">
    <source>
        <dbReference type="EMBL" id="KAK8743460.1"/>
    </source>
</evidence>
<dbReference type="GO" id="GO:0016567">
    <property type="term" value="P:protein ubiquitination"/>
    <property type="evidence" value="ECO:0007669"/>
    <property type="project" value="TreeGrafter"/>
</dbReference>
<dbReference type="InterPro" id="IPR017907">
    <property type="entry name" value="Znf_RING_CS"/>
</dbReference>
<evidence type="ECO:0000256" key="4">
    <source>
        <dbReference type="PROSITE-ProRule" id="PRU00175"/>
    </source>
</evidence>
<evidence type="ECO:0000259" key="5">
    <source>
        <dbReference type="PROSITE" id="PS50089"/>
    </source>
</evidence>
<name>A0AAW0XG39_CHEQU</name>
<keyword evidence="7" id="KW-1185">Reference proteome</keyword>
<organism evidence="6 7">
    <name type="scientific">Cherax quadricarinatus</name>
    <name type="common">Australian red claw crayfish</name>
    <dbReference type="NCBI Taxonomy" id="27406"/>
    <lineage>
        <taxon>Eukaryota</taxon>
        <taxon>Metazoa</taxon>
        <taxon>Ecdysozoa</taxon>
        <taxon>Arthropoda</taxon>
        <taxon>Crustacea</taxon>
        <taxon>Multicrustacea</taxon>
        <taxon>Malacostraca</taxon>
        <taxon>Eumalacostraca</taxon>
        <taxon>Eucarida</taxon>
        <taxon>Decapoda</taxon>
        <taxon>Pleocyemata</taxon>
        <taxon>Astacidea</taxon>
        <taxon>Parastacoidea</taxon>
        <taxon>Parastacidae</taxon>
        <taxon>Cherax</taxon>
    </lineage>
</organism>
<dbReference type="PROSITE" id="PS00518">
    <property type="entry name" value="ZF_RING_1"/>
    <property type="match status" value="1"/>
</dbReference>
<dbReference type="InterPro" id="IPR013083">
    <property type="entry name" value="Znf_RING/FYVE/PHD"/>
</dbReference>
<comment type="caution">
    <text evidence="6">The sequence shown here is derived from an EMBL/GenBank/DDBJ whole genome shotgun (WGS) entry which is preliminary data.</text>
</comment>
<evidence type="ECO:0000256" key="3">
    <source>
        <dbReference type="ARBA" id="ARBA00022833"/>
    </source>
</evidence>